<evidence type="ECO:0000256" key="11">
    <source>
        <dbReference type="SAM" id="MobiDB-lite"/>
    </source>
</evidence>
<dbReference type="GO" id="GO:0005736">
    <property type="term" value="C:RNA polymerase I complex"/>
    <property type="evidence" value="ECO:0007669"/>
    <property type="project" value="Ensembl"/>
</dbReference>
<dbReference type="InterPro" id="IPR013240">
    <property type="entry name" value="DNA-dir_RNA_pol1_su_RPA34"/>
</dbReference>
<sequence>MEEPQAGGERAARFSCPPNFIAKPPASESPRFSLEALTGPDTELWLIQAPADFAPDCFNGRHVPLSGSQIVKGKLAGKRHRYQVLSSCPQAAEATLLAPSTEAGGGLTCASAPQGTLRILEGPQQSLSGSPLQLIPASPPPQIPPGLRPRFCAFGGNPPVTGPRSTLAPNLLTSGKKKKEMQVTEAPVTLEAVNGHGVLEVDMALGSPEMDVRKKKKKKKNQQLKEPEVAGPVGTEPTVETLEPLGVLLPSTTKKRKKPKGTETFEPEDKTVKQGQINIEPLEDTVLSPTKKRKRQKGTEGMEPEEEVTVECQPQVKVEPLEEGIPLPPTKKRKKEKEQMAMMESGTEAMEPVEPEMKPLEFPGGMTEPQQPGGAEPQAQAALAAPKKKRKKDKQQNATVEPETEVVEPELPDDLEPQVAPTSTKKKKKKERGHTMTELRTELIQPLEPELPGEGQPEARATPGSTKKRKKRSQESWMPETVPPEEMRGPPLNSESGEEAPTGRDKKRKKQQQPV</sequence>
<feature type="compositionally biased region" description="Basic residues" evidence="11">
    <location>
        <begin position="213"/>
        <end position="222"/>
    </location>
</feature>
<keyword evidence="2" id="KW-0597">Phosphoprotein</keyword>
<evidence type="ECO:0000256" key="3">
    <source>
        <dbReference type="ARBA" id="ARBA00022990"/>
    </source>
</evidence>
<dbReference type="PANTHER" id="PTHR15484:SF8">
    <property type="entry name" value="DNA-DIRECTED RNA POLYMERASE I SUBUNIT RPA34"/>
    <property type="match status" value="1"/>
</dbReference>
<keyword evidence="3" id="KW-0007">Acetylation</keyword>
<dbReference type="Pfam" id="PF08208">
    <property type="entry name" value="RNA_polI_A34"/>
    <property type="match status" value="1"/>
</dbReference>
<evidence type="ECO:0000256" key="8">
    <source>
        <dbReference type="ARBA" id="ARBA00077335"/>
    </source>
</evidence>
<dbReference type="STRING" id="9555.ENSPANP00000008619"/>
<evidence type="ECO:0000313" key="13">
    <source>
        <dbReference type="Proteomes" id="UP000028761"/>
    </source>
</evidence>
<organism evidence="12 13">
    <name type="scientific">Papio anubis</name>
    <name type="common">Olive baboon</name>
    <dbReference type="NCBI Taxonomy" id="9555"/>
    <lineage>
        <taxon>Eukaryota</taxon>
        <taxon>Metazoa</taxon>
        <taxon>Chordata</taxon>
        <taxon>Craniata</taxon>
        <taxon>Vertebrata</taxon>
        <taxon>Euteleostomi</taxon>
        <taxon>Mammalia</taxon>
        <taxon>Eutheria</taxon>
        <taxon>Euarchontoglires</taxon>
        <taxon>Primates</taxon>
        <taxon>Haplorrhini</taxon>
        <taxon>Catarrhini</taxon>
        <taxon>Cercopithecidae</taxon>
        <taxon>Cercopithecinae</taxon>
        <taxon>Papio</taxon>
    </lineage>
</organism>
<feature type="compositionally biased region" description="Low complexity" evidence="11">
    <location>
        <begin position="445"/>
        <end position="458"/>
    </location>
</feature>
<evidence type="ECO:0000256" key="10">
    <source>
        <dbReference type="ARBA" id="ARBA00083122"/>
    </source>
</evidence>
<keyword evidence="4" id="KW-0539">Nucleus</keyword>
<feature type="compositionally biased region" description="Acidic residues" evidence="11">
    <location>
        <begin position="402"/>
        <end position="416"/>
    </location>
</feature>
<dbReference type="GO" id="GO:0005829">
    <property type="term" value="C:cytosol"/>
    <property type="evidence" value="ECO:0007669"/>
    <property type="project" value="Ensembl"/>
</dbReference>
<dbReference type="GO" id="GO:0001650">
    <property type="term" value="C:fibrillar center"/>
    <property type="evidence" value="ECO:0007669"/>
    <property type="project" value="Ensembl"/>
</dbReference>
<dbReference type="Gene3D" id="6.20.250.70">
    <property type="match status" value="1"/>
</dbReference>
<comment type="similarity">
    <text evidence="5">Belongs to the eukaryotic RPA34 RNA polymerase subunit family.</text>
</comment>
<gene>
    <name evidence="12" type="primary">POLR1G</name>
</gene>
<reference evidence="12" key="2">
    <citation type="submission" date="2025-08" db="UniProtKB">
        <authorList>
            <consortium name="Ensembl"/>
        </authorList>
    </citation>
    <scope>IDENTIFICATION</scope>
</reference>
<comment type="subunit">
    <text evidence="6">Component of the RNA polymerase I (Pol I) complex consisting of 13 subunits: a ten-subunit catalytic core composed of POLR1A/RPA1, POLR1B/RPA2, POLR1C/RPAC1, POLR1D/RPAC2, POLR1H/RPA12, POLR2E/RPABC1, POLR2F/RPABC2, POLR2H/RPABC3, POLR2K/RPABC4 and POLR2L/RPABC5; a mobile stalk subunit POLR1F/RPA43 protruding from the core and additional subunits homologous to general transcription factors POLR1E/RPA49 and POLR1G/RPA34. Forms a heterodimer with POLR1E/RPA49. Part of Pol I pre-initiation complex (PIC), in which Pol I core assembles with RRN3 and promoter-bound UTBF and SL1/TIF-IB complex. Interacts with TAF1A thereby associates with the SL1/TIF-IB complex. Interacts with UBTF. Interacts with POLR1E/PRAF1 through its N-terminal region.</text>
</comment>
<dbReference type="AlphaFoldDB" id="A0A0A0MW75"/>
<feature type="region of interest" description="Disordered" evidence="11">
    <location>
        <begin position="1"/>
        <end position="31"/>
    </location>
</feature>
<dbReference type="GO" id="GO:0006361">
    <property type="term" value="P:transcription initiation at RNA polymerase I promoter"/>
    <property type="evidence" value="ECO:0007669"/>
    <property type="project" value="Ensembl"/>
</dbReference>
<accession>A0A0A0MW75</accession>
<evidence type="ECO:0000256" key="5">
    <source>
        <dbReference type="ARBA" id="ARBA00061467"/>
    </source>
</evidence>
<dbReference type="GeneTree" id="ENSGT00450000040362"/>
<dbReference type="FunFam" id="6.20.250.70:FF:000001">
    <property type="entry name" value="DNA-directed RNA polymerase I subunit RPA34"/>
    <property type="match status" value="1"/>
</dbReference>
<protein>
    <recommendedName>
        <fullName evidence="7">DNA-directed RNA polymerase I subunit RPA34</fullName>
    </recommendedName>
    <alternativeName>
        <fullName evidence="9">A34.5</fullName>
    </alternativeName>
    <alternativeName>
        <fullName evidence="10">DNA-directed RNA polymerase I subunit G</fullName>
    </alternativeName>
    <alternativeName>
        <fullName evidence="8">RNA polymerase I-associated factor PAF49</fullName>
    </alternativeName>
</protein>
<evidence type="ECO:0000256" key="4">
    <source>
        <dbReference type="ARBA" id="ARBA00023242"/>
    </source>
</evidence>
<dbReference type="Bgee" id="ENSPANG00000014599">
    <property type="expression patterns" value="Expressed in cornea and 66 other cell types or tissues"/>
</dbReference>
<dbReference type="HOGENOM" id="CLU_035235_0_0_1"/>
<feature type="region of interest" description="Disordered" evidence="11">
    <location>
        <begin position="210"/>
        <end position="515"/>
    </location>
</feature>
<dbReference type="Ensembl" id="ENSPANT00000020533.3">
    <property type="protein sequence ID" value="ENSPANP00000008619.3"/>
    <property type="gene ID" value="ENSPANG00000014599.4"/>
</dbReference>
<feature type="compositionally biased region" description="Basic residues" evidence="11">
    <location>
        <begin position="505"/>
        <end position="515"/>
    </location>
</feature>
<reference evidence="12" key="3">
    <citation type="submission" date="2025-09" db="UniProtKB">
        <authorList>
            <consortium name="Ensembl"/>
        </authorList>
    </citation>
    <scope>IDENTIFICATION</scope>
</reference>
<evidence type="ECO:0000256" key="6">
    <source>
        <dbReference type="ARBA" id="ARBA00063634"/>
    </source>
</evidence>
<dbReference type="PANTHER" id="PTHR15484">
    <property type="entry name" value="DNA-DIRECTED RNA POLYMERASE I SUBUNIT RPA34"/>
    <property type="match status" value="1"/>
</dbReference>
<evidence type="ECO:0000256" key="9">
    <source>
        <dbReference type="ARBA" id="ARBA00079154"/>
    </source>
</evidence>
<feature type="compositionally biased region" description="Low complexity" evidence="11">
    <location>
        <begin position="369"/>
        <end position="385"/>
    </location>
</feature>
<evidence type="ECO:0000256" key="1">
    <source>
        <dbReference type="ARBA" id="ARBA00004604"/>
    </source>
</evidence>
<dbReference type="OMA" id="RIFDGPQ"/>
<dbReference type="Proteomes" id="UP000028761">
    <property type="component" value="Chromosome 20"/>
</dbReference>
<evidence type="ECO:0000256" key="2">
    <source>
        <dbReference type="ARBA" id="ARBA00022553"/>
    </source>
</evidence>
<dbReference type="GO" id="GO:0005739">
    <property type="term" value="C:mitochondrion"/>
    <property type="evidence" value="ECO:0007669"/>
    <property type="project" value="Ensembl"/>
</dbReference>
<name>A0A0A0MW75_PAPAN</name>
<feature type="compositionally biased region" description="Basic and acidic residues" evidence="11">
    <location>
        <begin position="260"/>
        <end position="272"/>
    </location>
</feature>
<comment type="subcellular location">
    <subcellularLocation>
        <location evidence="1">Nucleus</location>
        <location evidence="1">Nucleolus</location>
    </subcellularLocation>
</comment>
<dbReference type="GO" id="GO:0003723">
    <property type="term" value="F:RNA binding"/>
    <property type="evidence" value="ECO:0007669"/>
    <property type="project" value="TreeGrafter"/>
</dbReference>
<keyword evidence="13" id="KW-1185">Reference proteome</keyword>
<proteinExistence type="inferred from homology"/>
<evidence type="ECO:0000256" key="7">
    <source>
        <dbReference type="ARBA" id="ARBA00073463"/>
    </source>
</evidence>
<dbReference type="GO" id="GO:0009303">
    <property type="term" value="P:rRNA transcription"/>
    <property type="evidence" value="ECO:0007669"/>
    <property type="project" value="UniProtKB-ARBA"/>
</dbReference>
<dbReference type="eggNOG" id="ENOG502S2W3">
    <property type="taxonomic scope" value="Eukaryota"/>
</dbReference>
<evidence type="ECO:0000313" key="12">
    <source>
        <dbReference type="Ensembl" id="ENSPANP00000008619.3"/>
    </source>
</evidence>
<reference evidence="12 13" key="1">
    <citation type="submission" date="2012-03" db="EMBL/GenBank/DDBJ databases">
        <title>Whole Genome Assembly of Papio anubis.</title>
        <authorList>
            <person name="Liu Y.L."/>
            <person name="Abraham K.A."/>
            <person name="Akbar H.A."/>
            <person name="Ali S.A."/>
            <person name="Anosike U.A."/>
            <person name="Aqrawi P.A."/>
            <person name="Arias F.A."/>
            <person name="Attaway T.A."/>
            <person name="Awwad R.A."/>
            <person name="Babu C.B."/>
            <person name="Bandaranaike D.B."/>
            <person name="Battles P.B."/>
            <person name="Bell A.B."/>
            <person name="Beltran B.B."/>
            <person name="Berhane-Mersha D.B."/>
            <person name="Bess C.B."/>
            <person name="Bickham C.B."/>
            <person name="Bolden T.B."/>
            <person name="Carter K.C."/>
            <person name="Chau D.C."/>
            <person name="Chavez A.C."/>
            <person name="Clerc-Blankenburg K.C."/>
            <person name="Coyle M.C."/>
            <person name="Dao M.D."/>
            <person name="Davila M.L.D."/>
            <person name="Davy-Carroll L.D."/>
            <person name="Denson S.D."/>
            <person name="Dinh H.D."/>
            <person name="Fernandez S.F."/>
            <person name="Fernando P.F."/>
            <person name="Forbes L.F."/>
            <person name="Francis C.F."/>
            <person name="Francisco L.F."/>
            <person name="Fu Q.F."/>
            <person name="Garcia-Iii R.G."/>
            <person name="Garrett T.G."/>
            <person name="Gross S.G."/>
            <person name="Gubbala S.G."/>
            <person name="Hirani K.H."/>
            <person name="Hogues M.H."/>
            <person name="Hollins B.H."/>
            <person name="Jackson L.J."/>
            <person name="Javaid M.J."/>
            <person name="Jhangiani S.J."/>
            <person name="Johnson A.J."/>
            <person name="Johnson B.J."/>
            <person name="Jones J.J."/>
            <person name="Joshi V.J."/>
            <person name="Kalu J.K."/>
            <person name="Khan N.K."/>
            <person name="Korchina V.K."/>
            <person name="Kovar C.K."/>
            <person name="Lago L.L."/>
            <person name="Lara F.L."/>
            <person name="Le T.-K.L."/>
            <person name="Lee S.L."/>
            <person name="Legall-Iii F.L."/>
            <person name="Lemon S.L."/>
            <person name="Liu J.L."/>
            <person name="Liu Y.-S.L."/>
            <person name="Liyanage D.L."/>
            <person name="Lopez J.L."/>
            <person name="Lorensuhewa L.L."/>
            <person name="Mata R.M."/>
            <person name="Mathew T.M."/>
            <person name="Mercado C.M."/>
            <person name="Mercado I.M."/>
            <person name="Morales K.M."/>
            <person name="Morgan M.M."/>
            <person name="Munidasa M.M."/>
            <person name="Ngo D.N."/>
            <person name="Nguyen L.N."/>
            <person name="Nguyen T.N."/>
            <person name="Nguyen N.N."/>
            <person name="Obregon M.O."/>
            <person name="Okwuonu G.O."/>
            <person name="Ongeri F.O."/>
            <person name="Onwere C.O."/>
            <person name="Osifeso I.O."/>
            <person name="Parra A.P."/>
            <person name="Patil S.P."/>
            <person name="Perez A.P."/>
            <person name="Perez Y.P."/>
            <person name="Pham C.P."/>
            <person name="Pu L.-L.P."/>
            <person name="Puazo M.P."/>
            <person name="Quiroz J.Q."/>
            <person name="Rouhana J.R."/>
            <person name="Ruiz M.R."/>
            <person name="Ruiz S.-J.R."/>
            <person name="Saada N.S."/>
            <person name="Santibanez J.S."/>
            <person name="Scheel M.S."/>
            <person name="Schneider B.S."/>
            <person name="Simmons D.S."/>
            <person name="Sisson I.S."/>
            <person name="Tang L.-Y.T."/>
            <person name="Thornton R.T."/>
            <person name="Tisius J.T."/>
            <person name="Toledanes G.T."/>
            <person name="Trejos Z.T."/>
            <person name="Usmani K.U."/>
            <person name="Varghese R.V."/>
            <person name="Vattathil S.V."/>
            <person name="Vee V.V."/>
            <person name="Walker D.W."/>
            <person name="Weissenberger G.W."/>
            <person name="White C.W."/>
            <person name="Williams A.W."/>
            <person name="Woodworth J.W."/>
            <person name="Wright R.W."/>
            <person name="Zhu Y.Z."/>
            <person name="Han Y.H."/>
            <person name="Newsham I.N."/>
            <person name="Nazareth L.N."/>
            <person name="Worley K.W."/>
            <person name="Muzny D.M."/>
            <person name="Rogers J.R."/>
            <person name="Gibbs R.G."/>
        </authorList>
    </citation>
    <scope>NUCLEOTIDE SEQUENCE [LARGE SCALE GENOMIC DNA]</scope>
</reference>
<dbReference type="GO" id="GO:0005654">
    <property type="term" value="C:nucleoplasm"/>
    <property type="evidence" value="ECO:0007669"/>
    <property type="project" value="Ensembl"/>
</dbReference>